<dbReference type="PRINTS" id="PR01703">
    <property type="entry name" value="MNSODISMTASE"/>
</dbReference>
<dbReference type="InterPro" id="IPR036314">
    <property type="entry name" value="SOD_C_sf"/>
</dbReference>
<dbReference type="InterPro" id="IPR019832">
    <property type="entry name" value="Mn/Fe_SOD_C"/>
</dbReference>
<evidence type="ECO:0000256" key="1">
    <source>
        <dbReference type="ARBA" id="ARBA00008714"/>
    </source>
</evidence>
<feature type="binding site" evidence="5">
    <location>
        <position position="172"/>
    </location>
    <ligand>
        <name>Mn(2+)</name>
        <dbReference type="ChEBI" id="CHEBI:29035"/>
    </ligand>
</feature>
<evidence type="ECO:0000256" key="5">
    <source>
        <dbReference type="PIRSR" id="PIRSR000349-1"/>
    </source>
</evidence>
<evidence type="ECO:0000256" key="4">
    <source>
        <dbReference type="ARBA" id="ARBA00023002"/>
    </source>
</evidence>
<evidence type="ECO:0000259" key="7">
    <source>
        <dbReference type="Pfam" id="PF00081"/>
    </source>
</evidence>
<dbReference type="PIRSF" id="PIRSF000349">
    <property type="entry name" value="SODismutase"/>
    <property type="match status" value="1"/>
</dbReference>
<comment type="function">
    <text evidence="6">Destroys radicals which are normally produced within the cells and which are toxic to biological systems.</text>
</comment>
<evidence type="ECO:0000313" key="9">
    <source>
        <dbReference type="EMBL" id="HIX20409.1"/>
    </source>
</evidence>
<reference evidence="9" key="2">
    <citation type="submission" date="2021-04" db="EMBL/GenBank/DDBJ databases">
        <authorList>
            <person name="Gilroy R."/>
        </authorList>
    </citation>
    <scope>NUCLEOTIDE SEQUENCE</scope>
    <source>
        <strain evidence="9">14975</strain>
    </source>
</reference>
<dbReference type="FunFam" id="3.55.40.20:FF:000004">
    <property type="entry name" value="Superoxide dismutase [Fe]"/>
    <property type="match status" value="1"/>
</dbReference>
<dbReference type="InterPro" id="IPR019833">
    <property type="entry name" value="Mn/Fe_SOD_BS"/>
</dbReference>
<evidence type="ECO:0000256" key="3">
    <source>
        <dbReference type="ARBA" id="ARBA00022723"/>
    </source>
</evidence>
<dbReference type="Proteomes" id="UP000823964">
    <property type="component" value="Unassembled WGS sequence"/>
</dbReference>
<feature type="binding site" evidence="5">
    <location>
        <position position="88"/>
    </location>
    <ligand>
        <name>Mn(2+)</name>
        <dbReference type="ChEBI" id="CHEBI:29035"/>
    </ligand>
</feature>
<evidence type="ECO:0000256" key="2">
    <source>
        <dbReference type="ARBA" id="ARBA00012682"/>
    </source>
</evidence>
<name>A0A9D1VCD9_9BACT</name>
<reference evidence="9" key="1">
    <citation type="journal article" date="2021" name="PeerJ">
        <title>Extensive microbial diversity within the chicken gut microbiome revealed by metagenomics and culture.</title>
        <authorList>
            <person name="Gilroy R."/>
            <person name="Ravi A."/>
            <person name="Getino M."/>
            <person name="Pursley I."/>
            <person name="Horton D.L."/>
            <person name="Alikhan N.F."/>
            <person name="Baker D."/>
            <person name="Gharbi K."/>
            <person name="Hall N."/>
            <person name="Watson M."/>
            <person name="Adriaenssens E.M."/>
            <person name="Foster-Nyarko E."/>
            <person name="Jarju S."/>
            <person name="Secka A."/>
            <person name="Antonio M."/>
            <person name="Oren A."/>
            <person name="Chaudhuri R.R."/>
            <person name="La Ragione R."/>
            <person name="Hildebrand F."/>
            <person name="Pallen M.J."/>
        </authorList>
    </citation>
    <scope>NUCLEOTIDE SEQUENCE</scope>
    <source>
        <strain evidence="9">14975</strain>
    </source>
</reference>
<dbReference type="GO" id="GO:0004784">
    <property type="term" value="F:superoxide dismutase activity"/>
    <property type="evidence" value="ECO:0007669"/>
    <property type="project" value="UniProtKB-EC"/>
</dbReference>
<comment type="caution">
    <text evidence="9">The sequence shown here is derived from an EMBL/GenBank/DDBJ whole genome shotgun (WGS) entry which is preliminary data.</text>
</comment>
<feature type="binding site" evidence="5">
    <location>
        <position position="176"/>
    </location>
    <ligand>
        <name>Mn(2+)</name>
        <dbReference type="ChEBI" id="CHEBI:29035"/>
    </ligand>
</feature>
<comment type="similarity">
    <text evidence="1 6">Belongs to the iron/manganese superoxide dismutase family.</text>
</comment>
<proteinExistence type="inferred from homology"/>
<dbReference type="Pfam" id="PF02777">
    <property type="entry name" value="Sod_Fe_C"/>
    <property type="match status" value="1"/>
</dbReference>
<feature type="domain" description="Manganese/iron superoxide dismutase N-terminal" evidence="7">
    <location>
        <begin position="15"/>
        <end position="96"/>
    </location>
</feature>
<dbReference type="GO" id="GO:0046872">
    <property type="term" value="F:metal ion binding"/>
    <property type="evidence" value="ECO:0007669"/>
    <property type="project" value="UniProtKB-KW"/>
</dbReference>
<dbReference type="InterPro" id="IPR019831">
    <property type="entry name" value="Mn/Fe_SOD_N"/>
</dbReference>
<dbReference type="Pfam" id="PF00081">
    <property type="entry name" value="Sod_Fe_N"/>
    <property type="match status" value="1"/>
</dbReference>
<protein>
    <recommendedName>
        <fullName evidence="2 6">Superoxide dismutase</fullName>
        <ecNumber evidence="2 6">1.15.1.1</ecNumber>
    </recommendedName>
</protein>
<accession>A0A9D1VCD9</accession>
<evidence type="ECO:0000313" key="10">
    <source>
        <dbReference type="Proteomes" id="UP000823964"/>
    </source>
</evidence>
<sequence length="213" mass="23635">MNCLCLNQGYEDGHYILPPLPWAPEAMEPFLDAETVLLHHDRHHAAYVAGANAAAGVLRRVALGELSPDAAPDASRNLAFNLGGHILHMLYWLNLSPHPMPSPTGRLADAINASFGTMEGMLRVFRAVTLAVQGSGWGVLAADPVSGRLMVTGICRHQDVLVPAMRPLLVCDVWEHAYYLRYRNNRAGYVDAFLRMVDWCAVEERFERCCCHE</sequence>
<dbReference type="AlphaFoldDB" id="A0A9D1VCD9"/>
<dbReference type="InterPro" id="IPR001189">
    <property type="entry name" value="Mn/Fe_SOD"/>
</dbReference>
<dbReference type="PANTHER" id="PTHR11404">
    <property type="entry name" value="SUPEROXIDE DISMUTASE 2"/>
    <property type="match status" value="1"/>
</dbReference>
<dbReference type="Gene3D" id="3.55.40.20">
    <property type="entry name" value="Iron/manganese superoxide dismutase, C-terminal domain"/>
    <property type="match status" value="1"/>
</dbReference>
<dbReference type="PROSITE" id="PS00088">
    <property type="entry name" value="SOD_MN"/>
    <property type="match status" value="1"/>
</dbReference>
<dbReference type="EMBL" id="DXFQ01000138">
    <property type="protein sequence ID" value="HIX20409.1"/>
    <property type="molecule type" value="Genomic_DNA"/>
</dbReference>
<gene>
    <name evidence="9" type="ORF">H9862_07405</name>
</gene>
<feature type="domain" description="Manganese/iron superoxide dismutase C-terminal" evidence="8">
    <location>
        <begin position="103"/>
        <end position="205"/>
    </location>
</feature>
<evidence type="ECO:0000256" key="6">
    <source>
        <dbReference type="RuleBase" id="RU000414"/>
    </source>
</evidence>
<organism evidence="9 10">
    <name type="scientific">Candidatus Akkermansia intestinigallinarum</name>
    <dbReference type="NCBI Taxonomy" id="2838431"/>
    <lineage>
        <taxon>Bacteria</taxon>
        <taxon>Pseudomonadati</taxon>
        <taxon>Verrucomicrobiota</taxon>
        <taxon>Verrucomicrobiia</taxon>
        <taxon>Verrucomicrobiales</taxon>
        <taxon>Akkermansiaceae</taxon>
        <taxon>Akkermansia</taxon>
    </lineage>
</organism>
<dbReference type="EC" id="1.15.1.1" evidence="2 6"/>
<dbReference type="Gene3D" id="1.10.287.990">
    <property type="entry name" value="Fe,Mn superoxide dismutase (SOD) domain"/>
    <property type="match status" value="1"/>
</dbReference>
<dbReference type="InterPro" id="IPR050265">
    <property type="entry name" value="Fe/Mn_Superoxide_Dismutase"/>
</dbReference>
<evidence type="ECO:0000259" key="8">
    <source>
        <dbReference type="Pfam" id="PF02777"/>
    </source>
</evidence>
<dbReference type="SUPFAM" id="SSF46609">
    <property type="entry name" value="Fe,Mn superoxide dismutase (SOD), N-terminal domain"/>
    <property type="match status" value="1"/>
</dbReference>
<dbReference type="InterPro" id="IPR036324">
    <property type="entry name" value="Mn/Fe_SOD_N_sf"/>
</dbReference>
<feature type="binding site" evidence="5">
    <location>
        <position position="39"/>
    </location>
    <ligand>
        <name>Mn(2+)</name>
        <dbReference type="ChEBI" id="CHEBI:29035"/>
    </ligand>
</feature>
<keyword evidence="4 6" id="KW-0560">Oxidoreductase</keyword>
<dbReference type="SUPFAM" id="SSF54719">
    <property type="entry name" value="Fe,Mn superoxide dismutase (SOD), C-terminal domain"/>
    <property type="match status" value="1"/>
</dbReference>
<keyword evidence="3 5" id="KW-0479">Metal-binding</keyword>
<dbReference type="PANTHER" id="PTHR11404:SF6">
    <property type="entry name" value="SUPEROXIDE DISMUTASE [MN], MITOCHONDRIAL"/>
    <property type="match status" value="1"/>
</dbReference>
<comment type="catalytic activity">
    <reaction evidence="6">
        <text>2 superoxide + 2 H(+) = H2O2 + O2</text>
        <dbReference type="Rhea" id="RHEA:20696"/>
        <dbReference type="ChEBI" id="CHEBI:15378"/>
        <dbReference type="ChEBI" id="CHEBI:15379"/>
        <dbReference type="ChEBI" id="CHEBI:16240"/>
        <dbReference type="ChEBI" id="CHEBI:18421"/>
        <dbReference type="EC" id="1.15.1.1"/>
    </reaction>
</comment>